<dbReference type="RefSeq" id="WP_090532267.1">
    <property type="nucleotide sequence ID" value="NZ_FNRQ01000002.1"/>
</dbReference>
<keyword evidence="2" id="KW-1277">Toxin-antitoxin system</keyword>
<dbReference type="InterPro" id="IPR035093">
    <property type="entry name" value="RelE/ParE_toxin_dom_sf"/>
</dbReference>
<dbReference type="PANTHER" id="PTHR35601">
    <property type="entry name" value="TOXIN RELE"/>
    <property type="match status" value="1"/>
</dbReference>
<dbReference type="PANTHER" id="PTHR35601:SF1">
    <property type="entry name" value="TOXIN RELE"/>
    <property type="match status" value="1"/>
</dbReference>
<comment type="similarity">
    <text evidence="1">Belongs to the RelE toxin family.</text>
</comment>
<keyword evidence="4" id="KW-1185">Reference proteome</keyword>
<dbReference type="AlphaFoldDB" id="A0A1H4CXX8"/>
<organism evidence="3 4">
    <name type="scientific">Paraburkholderia sartisoli</name>
    <dbReference type="NCBI Taxonomy" id="83784"/>
    <lineage>
        <taxon>Bacteria</taxon>
        <taxon>Pseudomonadati</taxon>
        <taxon>Pseudomonadota</taxon>
        <taxon>Betaproteobacteria</taxon>
        <taxon>Burkholderiales</taxon>
        <taxon>Burkholderiaceae</taxon>
        <taxon>Paraburkholderia</taxon>
    </lineage>
</organism>
<gene>
    <name evidence="3" type="ORF">SAMN05192564_102562</name>
</gene>
<dbReference type="EMBL" id="FNRQ01000002">
    <property type="protein sequence ID" value="SEA65343.1"/>
    <property type="molecule type" value="Genomic_DNA"/>
</dbReference>
<dbReference type="STRING" id="83784.SAMN05192564_102562"/>
<evidence type="ECO:0000256" key="2">
    <source>
        <dbReference type="ARBA" id="ARBA00022649"/>
    </source>
</evidence>
<dbReference type="Proteomes" id="UP000198638">
    <property type="component" value="Unassembled WGS sequence"/>
</dbReference>
<protein>
    <submittedName>
        <fullName evidence="3">mRNA interferase RelE/StbE</fullName>
    </submittedName>
</protein>
<evidence type="ECO:0000313" key="3">
    <source>
        <dbReference type="EMBL" id="SEA65343.1"/>
    </source>
</evidence>
<dbReference type="OrthoDB" id="5570653at2"/>
<dbReference type="Gene3D" id="3.30.2310.20">
    <property type="entry name" value="RelE-like"/>
    <property type="match status" value="1"/>
</dbReference>
<dbReference type="SUPFAM" id="SSF143011">
    <property type="entry name" value="RelE-like"/>
    <property type="match status" value="1"/>
</dbReference>
<accession>A0A1H4CXX8</accession>
<name>A0A1H4CXX8_9BURK</name>
<reference evidence="4" key="1">
    <citation type="submission" date="2016-10" db="EMBL/GenBank/DDBJ databases">
        <authorList>
            <person name="Varghese N."/>
            <person name="Submissions S."/>
        </authorList>
    </citation>
    <scope>NUCLEOTIDE SEQUENCE [LARGE SCALE GENOMIC DNA]</scope>
    <source>
        <strain evidence="4">LMG 24000</strain>
    </source>
</reference>
<sequence length="85" mass="9748">MYQIEFTRQAAQALRTMPRNIAATLRTKIDALSVDPYAPNANAKKLQGREGYRLRVGDWRVLYQLEDDRLIVLVLAIKPRGSAYQ</sequence>
<proteinExistence type="inferred from homology"/>
<dbReference type="Pfam" id="PF05016">
    <property type="entry name" value="ParE_toxin"/>
    <property type="match status" value="1"/>
</dbReference>
<dbReference type="InterPro" id="IPR007712">
    <property type="entry name" value="RelE/ParE_toxin"/>
</dbReference>
<evidence type="ECO:0000256" key="1">
    <source>
        <dbReference type="ARBA" id="ARBA00006226"/>
    </source>
</evidence>
<evidence type="ECO:0000313" key="4">
    <source>
        <dbReference type="Proteomes" id="UP000198638"/>
    </source>
</evidence>